<comment type="caution">
    <text evidence="2">The sequence shown here is derived from an EMBL/GenBank/DDBJ whole genome shotgun (WGS) entry which is preliminary data.</text>
</comment>
<organism evidence="2">
    <name type="scientific">bioreactor metagenome</name>
    <dbReference type="NCBI Taxonomy" id="1076179"/>
    <lineage>
        <taxon>unclassified sequences</taxon>
        <taxon>metagenomes</taxon>
        <taxon>ecological metagenomes</taxon>
    </lineage>
</organism>
<dbReference type="InterPro" id="IPR014145">
    <property type="entry name" value="LigD_pol_dom"/>
</dbReference>
<sequence>MAQGMEAKWPDRYTANMRKDKRKDRIYVDWVRNGRSATSVSIFSLRARKGAPISWPIGWADLDQFDPATVTIRNWQEYTDTIQEWADFFQTSQKLK</sequence>
<feature type="domain" description="DNA ligase D polymerase" evidence="1">
    <location>
        <begin position="1"/>
        <end position="80"/>
    </location>
</feature>
<evidence type="ECO:0000313" key="2">
    <source>
        <dbReference type="EMBL" id="MPM34349.1"/>
    </source>
</evidence>
<accession>A0A644Z1B4</accession>
<gene>
    <name evidence="2" type="primary">ligD_6</name>
    <name evidence="2" type="ORF">SDC9_80931</name>
</gene>
<dbReference type="PANTHER" id="PTHR42705">
    <property type="entry name" value="BIFUNCTIONAL NON-HOMOLOGOUS END JOINING PROTEIN LIGD"/>
    <property type="match status" value="1"/>
</dbReference>
<dbReference type="InterPro" id="IPR052171">
    <property type="entry name" value="NHEJ_LigD"/>
</dbReference>
<dbReference type="Gene3D" id="3.90.920.10">
    <property type="entry name" value="DNA primase, PRIM domain"/>
    <property type="match status" value="1"/>
</dbReference>
<dbReference type="AlphaFoldDB" id="A0A644Z1B4"/>
<dbReference type="EMBL" id="VSSQ01006946">
    <property type="protein sequence ID" value="MPM34349.1"/>
    <property type="molecule type" value="Genomic_DNA"/>
</dbReference>
<dbReference type="Pfam" id="PF21686">
    <property type="entry name" value="LigD_Prim-Pol"/>
    <property type="match status" value="1"/>
</dbReference>
<protein>
    <submittedName>
        <fullName evidence="2">Multifunctional non-homologous end joining protein LigD</fullName>
    </submittedName>
</protein>
<name>A0A644Z1B4_9ZZZZ</name>
<proteinExistence type="predicted"/>
<reference evidence="2" key="1">
    <citation type="submission" date="2019-08" db="EMBL/GenBank/DDBJ databases">
        <authorList>
            <person name="Kucharzyk K."/>
            <person name="Murdoch R.W."/>
            <person name="Higgins S."/>
            <person name="Loffler F."/>
        </authorList>
    </citation>
    <scope>NUCLEOTIDE SEQUENCE</scope>
</reference>
<dbReference type="PANTHER" id="PTHR42705:SF2">
    <property type="entry name" value="BIFUNCTIONAL NON-HOMOLOGOUS END JOINING PROTEIN LIGD"/>
    <property type="match status" value="1"/>
</dbReference>
<evidence type="ECO:0000259" key="1">
    <source>
        <dbReference type="Pfam" id="PF21686"/>
    </source>
</evidence>